<keyword evidence="11" id="KW-0560">Oxidoreductase</keyword>
<proteinExistence type="inferred from homology"/>
<dbReference type="Gene3D" id="2.60.120.620">
    <property type="entry name" value="q2cbj1_9rhob like domain"/>
    <property type="match status" value="2"/>
</dbReference>
<evidence type="ECO:0000256" key="5">
    <source>
        <dbReference type="ARBA" id="ARBA00022692"/>
    </source>
</evidence>
<dbReference type="EC" id="1.14.11.2" evidence="4"/>
<dbReference type="AlphaFoldDB" id="A0A7J9LHU8"/>
<evidence type="ECO:0000259" key="17">
    <source>
        <dbReference type="PROSITE" id="PS51670"/>
    </source>
</evidence>
<evidence type="ECO:0000256" key="8">
    <source>
        <dbReference type="ARBA" id="ARBA00022964"/>
    </source>
</evidence>
<evidence type="ECO:0000256" key="15">
    <source>
        <dbReference type="SAM" id="SignalP"/>
    </source>
</evidence>
<dbReference type="Proteomes" id="UP000593576">
    <property type="component" value="Unassembled WGS sequence"/>
</dbReference>
<evidence type="ECO:0000256" key="3">
    <source>
        <dbReference type="ARBA" id="ARBA00006511"/>
    </source>
</evidence>
<keyword evidence="6" id="KW-0479">Metal-binding</keyword>
<evidence type="ECO:0000256" key="1">
    <source>
        <dbReference type="ARBA" id="ARBA00001961"/>
    </source>
</evidence>
<dbReference type="GO" id="GO:0004656">
    <property type="term" value="F:procollagen-proline 4-dioxygenase activity"/>
    <property type="evidence" value="ECO:0007669"/>
    <property type="project" value="UniProtKB-EC"/>
</dbReference>
<dbReference type="SMART" id="SM00702">
    <property type="entry name" value="P4Hc"/>
    <property type="match status" value="1"/>
</dbReference>
<accession>A0A7J9LHU8</accession>
<evidence type="ECO:0000256" key="7">
    <source>
        <dbReference type="ARBA" id="ARBA00022824"/>
    </source>
</evidence>
<feature type="signal peptide" evidence="15">
    <location>
        <begin position="1"/>
        <end position="16"/>
    </location>
</feature>
<dbReference type="InterPro" id="IPR044862">
    <property type="entry name" value="Pro_4_hyd_alph_FE2OG_OXY"/>
</dbReference>
<dbReference type="OrthoDB" id="420380at2759"/>
<evidence type="ECO:0000313" key="18">
    <source>
        <dbReference type="EMBL" id="MBA0858251.1"/>
    </source>
</evidence>
<dbReference type="SMART" id="SM00254">
    <property type="entry name" value="ShKT"/>
    <property type="match status" value="1"/>
</dbReference>
<dbReference type="InterPro" id="IPR006620">
    <property type="entry name" value="Pro_4_hyd_alph"/>
</dbReference>
<evidence type="ECO:0000256" key="10">
    <source>
        <dbReference type="ARBA" id="ARBA00022989"/>
    </source>
</evidence>
<keyword evidence="10" id="KW-1133">Transmembrane helix</keyword>
<dbReference type="GO" id="GO:0005789">
    <property type="term" value="C:endoplasmic reticulum membrane"/>
    <property type="evidence" value="ECO:0007669"/>
    <property type="project" value="UniProtKB-SubCell"/>
</dbReference>
<dbReference type="GO" id="GO:0005506">
    <property type="term" value="F:iron ion binding"/>
    <property type="evidence" value="ECO:0007669"/>
    <property type="project" value="InterPro"/>
</dbReference>
<feature type="domain" description="ShKT" evidence="17">
    <location>
        <begin position="315"/>
        <end position="355"/>
    </location>
</feature>
<evidence type="ECO:0000256" key="4">
    <source>
        <dbReference type="ARBA" id="ARBA00012269"/>
    </source>
</evidence>
<evidence type="ECO:0000256" key="14">
    <source>
        <dbReference type="ARBA" id="ARBA00049169"/>
    </source>
</evidence>
<keyword evidence="5" id="KW-0812">Transmembrane</keyword>
<evidence type="ECO:0000256" key="6">
    <source>
        <dbReference type="ARBA" id="ARBA00022723"/>
    </source>
</evidence>
<keyword evidence="8" id="KW-0223">Dioxygenase</keyword>
<reference evidence="18 19" key="1">
    <citation type="journal article" date="2019" name="Genome Biol. Evol.">
        <title>Insights into the evolution of the New World diploid cottons (Gossypium, subgenus Houzingenia) based on genome sequencing.</title>
        <authorList>
            <person name="Grover C.E."/>
            <person name="Arick M.A. 2nd"/>
            <person name="Thrash A."/>
            <person name="Conover J.L."/>
            <person name="Sanders W.S."/>
            <person name="Peterson D.G."/>
            <person name="Frelichowski J.E."/>
            <person name="Scheffler J.A."/>
            <person name="Scheffler B.E."/>
            <person name="Wendel J.F."/>
        </authorList>
    </citation>
    <scope>NUCLEOTIDE SEQUENCE [LARGE SCALE GENOMIC DNA]</scope>
    <source>
        <strain evidence="18">1</strain>
        <tissue evidence="18">Leaf</tissue>
    </source>
</reference>
<gene>
    <name evidence="18" type="ORF">Goshw_023428</name>
</gene>
<keyword evidence="9" id="KW-0735">Signal-anchor</keyword>
<dbReference type="PANTHER" id="PTHR10869">
    <property type="entry name" value="PROLYL 4-HYDROXYLASE ALPHA SUBUNIT"/>
    <property type="match status" value="1"/>
</dbReference>
<comment type="similarity">
    <text evidence="3">Belongs to the P4HA family.</text>
</comment>
<dbReference type="GO" id="GO:0031418">
    <property type="term" value="F:L-ascorbic acid binding"/>
    <property type="evidence" value="ECO:0007669"/>
    <property type="project" value="InterPro"/>
</dbReference>
<feature type="domain" description="Fe2OG dioxygenase" evidence="16">
    <location>
        <begin position="193"/>
        <end position="302"/>
    </location>
</feature>
<name>A0A7J9LHU8_GOSSC</name>
<dbReference type="PANTHER" id="PTHR10869:SF194">
    <property type="entry name" value="PROLYL 4-HYDROXYLASE 4-RELATED"/>
    <property type="match status" value="1"/>
</dbReference>
<dbReference type="InterPro" id="IPR003582">
    <property type="entry name" value="ShKT_dom"/>
</dbReference>
<keyword evidence="12" id="KW-0408">Iron</keyword>
<evidence type="ECO:0000256" key="13">
    <source>
        <dbReference type="ARBA" id="ARBA00023136"/>
    </source>
</evidence>
<dbReference type="InterPro" id="IPR005123">
    <property type="entry name" value="Oxoglu/Fe-dep_dioxygenase_dom"/>
</dbReference>
<evidence type="ECO:0000256" key="12">
    <source>
        <dbReference type="ARBA" id="ARBA00023004"/>
    </source>
</evidence>
<feature type="chain" id="PRO_5029881714" description="procollagen-proline 4-dioxygenase" evidence="15">
    <location>
        <begin position="17"/>
        <end position="355"/>
    </location>
</feature>
<sequence>MILFSIASFLYQSCYSFLSPPSSIINPSKVKQVSWKPRAFVYEGFLTDLECDHLISLAKSELKRSAVADNVSGKSKLSEVRTSSGMFISKAKDPIVAGIEDKISTWTFLPKVNLGSSTIGHQLVIVARASLEPADPWCLSTIAPTGVDYYNHFLCFLGINLCFHDFLTRCEDFLHTIMIIVHINMICFLIPENGEDIQVLRYEHGQKYDPHYDYFVDKVNIARGGHRTATVLMYLTNVTKGGETVFPEAEVCSSVHNLKPRRGDALLFFSLHPNAIPDPSSLHAGCPVTEGEKWSATKWIHVDSFDKNLAAGDNCMDSNESCERWAVLGECSKNPEYMIGSPELPGYCRRSCKVC</sequence>
<evidence type="ECO:0000259" key="16">
    <source>
        <dbReference type="PROSITE" id="PS51471"/>
    </source>
</evidence>
<protein>
    <recommendedName>
        <fullName evidence="4">procollagen-proline 4-dioxygenase</fullName>
        <ecNumber evidence="4">1.14.11.2</ecNumber>
    </recommendedName>
</protein>
<keyword evidence="15" id="KW-0732">Signal</keyword>
<evidence type="ECO:0000256" key="11">
    <source>
        <dbReference type="ARBA" id="ARBA00023002"/>
    </source>
</evidence>
<dbReference type="PROSITE" id="PS51471">
    <property type="entry name" value="FE2OG_OXY"/>
    <property type="match status" value="1"/>
</dbReference>
<dbReference type="InterPro" id="IPR045054">
    <property type="entry name" value="P4HA-like"/>
</dbReference>
<comment type="catalytic activity">
    <reaction evidence="14">
        <text>L-prolyl-[collagen] + 2-oxoglutarate + O2 = trans-4-hydroxy-L-prolyl-[collagen] + succinate + CO2</text>
        <dbReference type="Rhea" id="RHEA:18945"/>
        <dbReference type="Rhea" id="RHEA-COMP:11676"/>
        <dbReference type="Rhea" id="RHEA-COMP:11680"/>
        <dbReference type="ChEBI" id="CHEBI:15379"/>
        <dbReference type="ChEBI" id="CHEBI:16526"/>
        <dbReference type="ChEBI" id="CHEBI:16810"/>
        <dbReference type="ChEBI" id="CHEBI:30031"/>
        <dbReference type="ChEBI" id="CHEBI:50342"/>
        <dbReference type="ChEBI" id="CHEBI:61965"/>
        <dbReference type="EC" id="1.14.11.2"/>
    </reaction>
</comment>
<evidence type="ECO:0000256" key="2">
    <source>
        <dbReference type="ARBA" id="ARBA00004648"/>
    </source>
</evidence>
<comment type="subcellular location">
    <subcellularLocation>
        <location evidence="2">Endoplasmic reticulum membrane</location>
        <topology evidence="2">Single-pass type II membrane protein</topology>
    </subcellularLocation>
</comment>
<dbReference type="PROSITE" id="PS51670">
    <property type="entry name" value="SHKT"/>
    <property type="match status" value="1"/>
</dbReference>
<keyword evidence="19" id="KW-1185">Reference proteome</keyword>
<comment type="cofactor">
    <cofactor evidence="1">
        <name>L-ascorbate</name>
        <dbReference type="ChEBI" id="CHEBI:38290"/>
    </cofactor>
</comment>
<evidence type="ECO:0000256" key="9">
    <source>
        <dbReference type="ARBA" id="ARBA00022968"/>
    </source>
</evidence>
<comment type="caution">
    <text evidence="18">The sequence shown here is derived from an EMBL/GenBank/DDBJ whole genome shotgun (WGS) entry which is preliminary data.</text>
</comment>
<keyword evidence="7" id="KW-0256">Endoplasmic reticulum</keyword>
<dbReference type="EMBL" id="JABFAF010000006">
    <property type="protein sequence ID" value="MBA0858251.1"/>
    <property type="molecule type" value="Genomic_DNA"/>
</dbReference>
<keyword evidence="13" id="KW-0472">Membrane</keyword>
<evidence type="ECO:0000313" key="19">
    <source>
        <dbReference type="Proteomes" id="UP000593576"/>
    </source>
</evidence>
<dbReference type="Pfam" id="PF13640">
    <property type="entry name" value="2OG-FeII_Oxy_3"/>
    <property type="match status" value="1"/>
</dbReference>
<organism evidence="18 19">
    <name type="scientific">Gossypium schwendimanii</name>
    <name type="common">Cotton</name>
    <dbReference type="NCBI Taxonomy" id="34291"/>
    <lineage>
        <taxon>Eukaryota</taxon>
        <taxon>Viridiplantae</taxon>
        <taxon>Streptophyta</taxon>
        <taxon>Embryophyta</taxon>
        <taxon>Tracheophyta</taxon>
        <taxon>Spermatophyta</taxon>
        <taxon>Magnoliopsida</taxon>
        <taxon>eudicotyledons</taxon>
        <taxon>Gunneridae</taxon>
        <taxon>Pentapetalae</taxon>
        <taxon>rosids</taxon>
        <taxon>malvids</taxon>
        <taxon>Malvales</taxon>
        <taxon>Malvaceae</taxon>
        <taxon>Malvoideae</taxon>
        <taxon>Gossypium</taxon>
    </lineage>
</organism>
<dbReference type="Pfam" id="PF01549">
    <property type="entry name" value="ShK"/>
    <property type="match status" value="1"/>
</dbReference>